<evidence type="ECO:0000313" key="2">
    <source>
        <dbReference type="EMBL" id="JAD50048.1"/>
    </source>
</evidence>
<name>A0A0A9AJM2_ARUDO</name>
<sequence length="39" mass="4515">MANEIWIAISGSMRPNLTEHIVLYFIGLVIRVQLLFSRL</sequence>
<organism evidence="2">
    <name type="scientific">Arundo donax</name>
    <name type="common">Giant reed</name>
    <name type="synonym">Donax arundinaceus</name>
    <dbReference type="NCBI Taxonomy" id="35708"/>
    <lineage>
        <taxon>Eukaryota</taxon>
        <taxon>Viridiplantae</taxon>
        <taxon>Streptophyta</taxon>
        <taxon>Embryophyta</taxon>
        <taxon>Tracheophyta</taxon>
        <taxon>Spermatophyta</taxon>
        <taxon>Magnoliopsida</taxon>
        <taxon>Liliopsida</taxon>
        <taxon>Poales</taxon>
        <taxon>Poaceae</taxon>
        <taxon>PACMAD clade</taxon>
        <taxon>Arundinoideae</taxon>
        <taxon>Arundineae</taxon>
        <taxon>Arundo</taxon>
    </lineage>
</organism>
<reference evidence="2" key="2">
    <citation type="journal article" date="2015" name="Data Brief">
        <title>Shoot transcriptome of the giant reed, Arundo donax.</title>
        <authorList>
            <person name="Barrero R.A."/>
            <person name="Guerrero F.D."/>
            <person name="Moolhuijzen P."/>
            <person name="Goolsby J.A."/>
            <person name="Tidwell J."/>
            <person name="Bellgard S.E."/>
            <person name="Bellgard M.I."/>
        </authorList>
    </citation>
    <scope>NUCLEOTIDE SEQUENCE</scope>
    <source>
        <tissue evidence="2">Shoot tissue taken approximately 20 cm above the soil surface</tissue>
    </source>
</reference>
<keyword evidence="1" id="KW-0472">Membrane</keyword>
<protein>
    <submittedName>
        <fullName evidence="2">Uncharacterized protein</fullName>
    </submittedName>
</protein>
<dbReference type="AlphaFoldDB" id="A0A0A9AJM2"/>
<keyword evidence="1" id="KW-1133">Transmembrane helix</keyword>
<feature type="transmembrane region" description="Helical" evidence="1">
    <location>
        <begin position="20"/>
        <end position="36"/>
    </location>
</feature>
<reference evidence="2" key="1">
    <citation type="submission" date="2014-09" db="EMBL/GenBank/DDBJ databases">
        <authorList>
            <person name="Magalhaes I.L.F."/>
            <person name="Oliveira U."/>
            <person name="Santos F.R."/>
            <person name="Vidigal T.H.D.A."/>
            <person name="Brescovit A.D."/>
            <person name="Santos A.J."/>
        </authorList>
    </citation>
    <scope>NUCLEOTIDE SEQUENCE</scope>
    <source>
        <tissue evidence="2">Shoot tissue taken approximately 20 cm above the soil surface</tissue>
    </source>
</reference>
<keyword evidence="1" id="KW-0812">Transmembrane</keyword>
<accession>A0A0A9AJM2</accession>
<dbReference type="EMBL" id="GBRH01247847">
    <property type="protein sequence ID" value="JAD50048.1"/>
    <property type="molecule type" value="Transcribed_RNA"/>
</dbReference>
<proteinExistence type="predicted"/>
<evidence type="ECO:0000256" key="1">
    <source>
        <dbReference type="SAM" id="Phobius"/>
    </source>
</evidence>